<reference evidence="2 3" key="1">
    <citation type="submission" date="2019-04" db="EMBL/GenBank/DDBJ databases">
        <title>Fungal friends and foes A comparative genomics study of 23 Aspergillus species from section Flavi.</title>
        <authorList>
            <consortium name="DOE Joint Genome Institute"/>
            <person name="Kjaerbolling I."/>
            <person name="Vesth T.C."/>
            <person name="Frisvad J.C."/>
            <person name="Nybo J.L."/>
            <person name="Theobald S."/>
            <person name="Kildgaard S."/>
            <person name="Petersen T.I."/>
            <person name="Kuo A."/>
            <person name="Sato A."/>
            <person name="Lyhne E.K."/>
            <person name="Kogle M.E."/>
            <person name="Wiebenga A."/>
            <person name="Kun R.S."/>
            <person name="Lubbers R.J."/>
            <person name="Makela M.R."/>
            <person name="Barry K."/>
            <person name="Chovatia M."/>
            <person name="Clum A."/>
            <person name="Daum C."/>
            <person name="Haridas S."/>
            <person name="He G."/>
            <person name="LaButti K."/>
            <person name="Lipzen A."/>
            <person name="Mondo S."/>
            <person name="Pangilinan J."/>
            <person name="Riley R."/>
            <person name="Salamov A."/>
            <person name="Simmons B.A."/>
            <person name="Magnuson J.K."/>
            <person name="Henrissat B."/>
            <person name="Mortensen U.H."/>
            <person name="Larsen T.O."/>
            <person name="De vries R.P."/>
            <person name="Grigoriev I.V."/>
            <person name="Machida M."/>
            <person name="Baker S.E."/>
            <person name="Andersen M.R."/>
        </authorList>
    </citation>
    <scope>NUCLEOTIDE SEQUENCE [LARGE SCALE GENOMIC DNA]</scope>
    <source>
        <strain evidence="2 3">CBS 126849</strain>
    </source>
</reference>
<keyword evidence="3" id="KW-1185">Reference proteome</keyword>
<protein>
    <recommendedName>
        <fullName evidence="4">Transmembrane protein</fullName>
    </recommendedName>
</protein>
<dbReference type="AlphaFoldDB" id="A0A5N6E9H9"/>
<keyword evidence="1" id="KW-0812">Transmembrane</keyword>
<evidence type="ECO:0000313" key="3">
    <source>
        <dbReference type="Proteomes" id="UP000326799"/>
    </source>
</evidence>
<keyword evidence="1" id="KW-1133">Transmembrane helix</keyword>
<keyword evidence="1" id="KW-0472">Membrane</keyword>
<accession>A0A5N6E9H9</accession>
<organism evidence="2 3">
    <name type="scientific">Aspergillus novoparasiticus</name>
    <dbReference type="NCBI Taxonomy" id="986946"/>
    <lineage>
        <taxon>Eukaryota</taxon>
        <taxon>Fungi</taxon>
        <taxon>Dikarya</taxon>
        <taxon>Ascomycota</taxon>
        <taxon>Pezizomycotina</taxon>
        <taxon>Eurotiomycetes</taxon>
        <taxon>Eurotiomycetidae</taxon>
        <taxon>Eurotiales</taxon>
        <taxon>Aspergillaceae</taxon>
        <taxon>Aspergillus</taxon>
        <taxon>Aspergillus subgen. Circumdati</taxon>
    </lineage>
</organism>
<evidence type="ECO:0000313" key="2">
    <source>
        <dbReference type="EMBL" id="KAB8214251.1"/>
    </source>
</evidence>
<dbReference type="Proteomes" id="UP000326799">
    <property type="component" value="Unassembled WGS sequence"/>
</dbReference>
<evidence type="ECO:0000256" key="1">
    <source>
        <dbReference type="SAM" id="Phobius"/>
    </source>
</evidence>
<proteinExistence type="predicted"/>
<name>A0A5N6E9H9_9EURO</name>
<dbReference type="EMBL" id="ML733545">
    <property type="protein sequence ID" value="KAB8214251.1"/>
    <property type="molecule type" value="Genomic_DNA"/>
</dbReference>
<gene>
    <name evidence="2" type="ORF">BDV33DRAFT_183054</name>
</gene>
<sequence>MWCDGLGGDFEDCFFLLFISFLSPLYLVWGVFVGLGVFWLVGGGSPCCILPS</sequence>
<evidence type="ECO:0008006" key="4">
    <source>
        <dbReference type="Google" id="ProtNLM"/>
    </source>
</evidence>
<feature type="transmembrane region" description="Helical" evidence="1">
    <location>
        <begin position="14"/>
        <end position="41"/>
    </location>
</feature>